<sequence length="294" mass="34185">MNIFDIQSLRSYYHSKTNQPCRKRTYKLGSQYKVYSFSRTYSKLKPSQSFSEKIPVISDEKALNQSCQCNECGGKIQKRLLQKQDNNQIHLDQTIKVKYLELDKSPKNMETQLRSSGNPSIHTPVNVSKGRIKYKQINHILQMVHVKSVLSKLVNSQTIKQQQQQLFQSSPQIISEFTQQIQAQKPSLQKDRQSPFIGLRLKTEPIMQQQQYRLSIDTKKFYYPRVSRISQIGASNLLNSSSGIDKKPMNKLVALTSRYKSPDNHKIRTLSQRIQGIYFQKSDLKLKDIVKRQN</sequence>
<organism evidence="1 2">
    <name type="scientific">Paramecium sonneborni</name>
    <dbReference type="NCBI Taxonomy" id="65129"/>
    <lineage>
        <taxon>Eukaryota</taxon>
        <taxon>Sar</taxon>
        <taxon>Alveolata</taxon>
        <taxon>Ciliophora</taxon>
        <taxon>Intramacronucleata</taxon>
        <taxon>Oligohymenophorea</taxon>
        <taxon>Peniculida</taxon>
        <taxon>Parameciidae</taxon>
        <taxon>Paramecium</taxon>
    </lineage>
</organism>
<protein>
    <submittedName>
        <fullName evidence="1">Uncharacterized protein</fullName>
    </submittedName>
</protein>
<evidence type="ECO:0000313" key="2">
    <source>
        <dbReference type="Proteomes" id="UP000692954"/>
    </source>
</evidence>
<reference evidence="1" key="1">
    <citation type="submission" date="2021-01" db="EMBL/GenBank/DDBJ databases">
        <authorList>
            <consortium name="Genoscope - CEA"/>
            <person name="William W."/>
        </authorList>
    </citation>
    <scope>NUCLEOTIDE SEQUENCE</scope>
</reference>
<dbReference type="OrthoDB" id="305668at2759"/>
<name>A0A8S1M100_9CILI</name>
<keyword evidence="2" id="KW-1185">Reference proteome</keyword>
<dbReference type="EMBL" id="CAJJDN010000028">
    <property type="protein sequence ID" value="CAD8071531.1"/>
    <property type="molecule type" value="Genomic_DNA"/>
</dbReference>
<evidence type="ECO:0000313" key="1">
    <source>
        <dbReference type="EMBL" id="CAD8071531.1"/>
    </source>
</evidence>
<proteinExistence type="predicted"/>
<gene>
    <name evidence="1" type="ORF">PSON_ATCC_30995.1.T0280106</name>
</gene>
<comment type="caution">
    <text evidence="1">The sequence shown here is derived from an EMBL/GenBank/DDBJ whole genome shotgun (WGS) entry which is preliminary data.</text>
</comment>
<dbReference type="Proteomes" id="UP000692954">
    <property type="component" value="Unassembled WGS sequence"/>
</dbReference>
<dbReference type="AlphaFoldDB" id="A0A8S1M100"/>
<accession>A0A8S1M100</accession>